<dbReference type="InterPro" id="IPR005844">
    <property type="entry name" value="A-D-PHexomutase_a/b/a-I"/>
</dbReference>
<keyword evidence="3" id="KW-0597">Phosphoprotein</keyword>
<dbReference type="PROSITE" id="PS00710">
    <property type="entry name" value="PGM_PMM"/>
    <property type="match status" value="1"/>
</dbReference>
<dbReference type="GO" id="GO:0000287">
    <property type="term" value="F:magnesium ion binding"/>
    <property type="evidence" value="ECO:0007669"/>
    <property type="project" value="InterPro"/>
</dbReference>
<evidence type="ECO:0000259" key="9">
    <source>
        <dbReference type="Pfam" id="PF02878"/>
    </source>
</evidence>
<comment type="cofactor">
    <cofactor evidence="1">
        <name>Mg(2+)</name>
        <dbReference type="ChEBI" id="CHEBI:18420"/>
    </cofactor>
</comment>
<dbReference type="Gene3D" id="3.40.120.10">
    <property type="entry name" value="Alpha-D-Glucose-1,6-Bisphosphate, subunit A, domain 3"/>
    <property type="match status" value="3"/>
</dbReference>
<dbReference type="PANTHER" id="PTHR45745">
    <property type="entry name" value="PHOSPHOMANNOMUTASE 45A"/>
    <property type="match status" value="1"/>
</dbReference>
<accession>A0A9X3RNG2</accession>
<dbReference type="EMBL" id="JAKMUZ010000006">
    <property type="protein sequence ID" value="MCZ9295848.1"/>
    <property type="molecule type" value="Genomic_DNA"/>
</dbReference>
<dbReference type="Gene3D" id="3.30.310.50">
    <property type="entry name" value="Alpha-D-phosphohexomutase, C-terminal domain"/>
    <property type="match status" value="1"/>
</dbReference>
<comment type="caution">
    <text evidence="12">The sequence shown here is derived from an EMBL/GenBank/DDBJ whole genome shotgun (WGS) entry which is preliminary data.</text>
</comment>
<evidence type="ECO:0000256" key="6">
    <source>
        <dbReference type="ARBA" id="ARBA00023235"/>
    </source>
</evidence>
<dbReference type="SUPFAM" id="SSF53738">
    <property type="entry name" value="Phosphoglucomutase, first 3 domains"/>
    <property type="match status" value="3"/>
</dbReference>
<name>A0A9X3RNG2_9CORY</name>
<sequence>MSQASTVDYDYARTWADHDPDPETARQVKTWIAEGNTAELGAAFAGPLSFGTAGLRAAVGPGESRMNRAVVIRTTYGLVSWLKQHVETPVVAIGCDARHGSAQFQRDAAQVISAAGGKALVLPAQNPTPLTAFTVRELKADAGIMVTASHNPPADNGYKVYLGGRIATGPAEGVQLISPADAEIAEAISAAPPADEIPLSTENIEDVDTRSEYLDRAAQLVGENTDVTIALTAMHGVGAALGKELLTRCGFHVSLVPEQAQPDPDFPTVSFPNPEEPGALDLGIRHAEEIGADILIAYDPDADRCAAAVPIASGSWRQLTGDETGALLGDYLARRGATGNFANSLVSSRLLGRIAAHYGLVHEETLTGFKWIARTPDLAFGYEEAIGFCPDPTAVRDKDGIATSVVLASLAAECKAAGTTLLERLEGIYATVGALYTQPLTFRVDDLSIIAEAMDKVASTPPTELAGSPVTKVEKFAQGSKFFTDNDDRVIVRPSGTEPKLKCYLESPDADRLDAIAVDLRAYFEI</sequence>
<feature type="domain" description="Alpha-D-phosphohexomutase alpha/beta/alpha" evidence="9">
    <location>
        <begin position="49"/>
        <end position="165"/>
    </location>
</feature>
<dbReference type="InterPro" id="IPR016066">
    <property type="entry name" value="A-D-PHexomutase_CS"/>
</dbReference>
<dbReference type="InterPro" id="IPR005846">
    <property type="entry name" value="A-D-PHexomutase_a/b/a-III"/>
</dbReference>
<evidence type="ECO:0000256" key="3">
    <source>
        <dbReference type="ARBA" id="ARBA00022553"/>
    </source>
</evidence>
<evidence type="ECO:0000313" key="13">
    <source>
        <dbReference type="Proteomes" id="UP001146439"/>
    </source>
</evidence>
<dbReference type="InterPro" id="IPR005843">
    <property type="entry name" value="A-D-PHexomutase_C"/>
</dbReference>
<feature type="domain" description="Alpha-D-phosphohexomutase C-terminal" evidence="8">
    <location>
        <begin position="453"/>
        <end position="521"/>
    </location>
</feature>
<proteinExistence type="inferred from homology"/>
<evidence type="ECO:0000256" key="1">
    <source>
        <dbReference type="ARBA" id="ARBA00001946"/>
    </source>
</evidence>
<dbReference type="Pfam" id="PF02880">
    <property type="entry name" value="PGM_PMM_III"/>
    <property type="match status" value="1"/>
</dbReference>
<dbReference type="Pfam" id="PF02878">
    <property type="entry name" value="PGM_PMM_I"/>
    <property type="match status" value="1"/>
</dbReference>
<dbReference type="Pfam" id="PF02879">
    <property type="entry name" value="PGM_PMM_II"/>
    <property type="match status" value="1"/>
</dbReference>
<evidence type="ECO:0000259" key="10">
    <source>
        <dbReference type="Pfam" id="PF02879"/>
    </source>
</evidence>
<gene>
    <name evidence="12" type="ORF">L8V22_04630</name>
</gene>
<dbReference type="PRINTS" id="PR00509">
    <property type="entry name" value="PGMPMM"/>
</dbReference>
<dbReference type="Proteomes" id="UP001146439">
    <property type="component" value="Unassembled WGS sequence"/>
</dbReference>
<evidence type="ECO:0000256" key="5">
    <source>
        <dbReference type="ARBA" id="ARBA00022842"/>
    </source>
</evidence>
<comment type="similarity">
    <text evidence="2 7">Belongs to the phosphohexose mutase family.</text>
</comment>
<evidence type="ECO:0000259" key="8">
    <source>
        <dbReference type="Pfam" id="PF00408"/>
    </source>
</evidence>
<reference evidence="12" key="1">
    <citation type="submission" date="2022-02" db="EMBL/GenBank/DDBJ databases">
        <title>Corynebacterium sp. from urogenital microbiome.</title>
        <authorList>
            <person name="Cappelli E.A."/>
            <person name="Ribeiro T.G."/>
            <person name="Peixe L."/>
        </authorList>
    </citation>
    <scope>NUCLEOTIDE SEQUENCE</scope>
    <source>
        <strain evidence="12">C21Ua_68</strain>
    </source>
</reference>
<evidence type="ECO:0000259" key="11">
    <source>
        <dbReference type="Pfam" id="PF02880"/>
    </source>
</evidence>
<dbReference type="GO" id="GO:0006166">
    <property type="term" value="P:purine ribonucleoside salvage"/>
    <property type="evidence" value="ECO:0007669"/>
    <property type="project" value="TreeGrafter"/>
</dbReference>
<dbReference type="GO" id="GO:0005975">
    <property type="term" value="P:carbohydrate metabolic process"/>
    <property type="evidence" value="ECO:0007669"/>
    <property type="project" value="InterPro"/>
</dbReference>
<organism evidence="12 13">
    <name type="scientific">Corynebacterium yonathiae</name>
    <dbReference type="NCBI Taxonomy" id="2913504"/>
    <lineage>
        <taxon>Bacteria</taxon>
        <taxon>Bacillati</taxon>
        <taxon>Actinomycetota</taxon>
        <taxon>Actinomycetes</taxon>
        <taxon>Mycobacteriales</taxon>
        <taxon>Corynebacteriaceae</taxon>
        <taxon>Corynebacterium</taxon>
    </lineage>
</organism>
<dbReference type="PANTHER" id="PTHR45745:SF1">
    <property type="entry name" value="PHOSPHOGLUCOMUTASE 2B-RELATED"/>
    <property type="match status" value="1"/>
</dbReference>
<evidence type="ECO:0000313" key="12">
    <source>
        <dbReference type="EMBL" id="MCZ9295848.1"/>
    </source>
</evidence>
<dbReference type="RefSeq" id="WP_238800446.1">
    <property type="nucleotide sequence ID" value="NZ_JAKMUZ010000006.1"/>
</dbReference>
<dbReference type="InterPro" id="IPR005841">
    <property type="entry name" value="Alpha-D-phosphohexomutase_SF"/>
</dbReference>
<evidence type="ECO:0000256" key="2">
    <source>
        <dbReference type="ARBA" id="ARBA00010231"/>
    </source>
</evidence>
<protein>
    <submittedName>
        <fullName evidence="12">Phospho-sugar mutase</fullName>
    </submittedName>
</protein>
<evidence type="ECO:0000256" key="4">
    <source>
        <dbReference type="ARBA" id="ARBA00022723"/>
    </source>
</evidence>
<dbReference type="AlphaFoldDB" id="A0A9X3RNG2"/>
<dbReference type="InterPro" id="IPR016055">
    <property type="entry name" value="A-D-PHexomutase_a/b/a-I/II/III"/>
</dbReference>
<dbReference type="InterPro" id="IPR036900">
    <property type="entry name" value="A-D-PHexomutase_C_sf"/>
</dbReference>
<dbReference type="Pfam" id="PF00408">
    <property type="entry name" value="PGM_PMM_IV"/>
    <property type="match status" value="1"/>
</dbReference>
<dbReference type="SUPFAM" id="SSF55957">
    <property type="entry name" value="Phosphoglucomutase, C-terminal domain"/>
    <property type="match status" value="1"/>
</dbReference>
<evidence type="ECO:0000256" key="7">
    <source>
        <dbReference type="RuleBase" id="RU004326"/>
    </source>
</evidence>
<dbReference type="InterPro" id="IPR005845">
    <property type="entry name" value="A-D-PHexomutase_a/b/a-II"/>
</dbReference>
<feature type="domain" description="Alpha-D-phosphohexomutase alpha/beta/alpha" evidence="11">
    <location>
        <begin position="320"/>
        <end position="425"/>
    </location>
</feature>
<keyword evidence="5 7" id="KW-0460">Magnesium</keyword>
<dbReference type="CDD" id="cd05799">
    <property type="entry name" value="PGM2"/>
    <property type="match status" value="1"/>
</dbReference>
<keyword evidence="4 7" id="KW-0479">Metal-binding</keyword>
<dbReference type="GO" id="GO:0008973">
    <property type="term" value="F:phosphopentomutase activity"/>
    <property type="evidence" value="ECO:0007669"/>
    <property type="project" value="TreeGrafter"/>
</dbReference>
<keyword evidence="6" id="KW-0413">Isomerase</keyword>
<feature type="domain" description="Alpha-D-phosphohexomutase alpha/beta/alpha" evidence="10">
    <location>
        <begin position="212"/>
        <end position="308"/>
    </location>
</feature>